<accession>A0A919NWS9</accession>
<comment type="caution">
    <text evidence="1">The sequence shown here is derived from an EMBL/GenBank/DDBJ whole genome shotgun (WGS) entry which is preliminary data.</text>
</comment>
<reference evidence="1" key="1">
    <citation type="submission" date="2021-01" db="EMBL/GenBank/DDBJ databases">
        <title>Whole genome shotgun sequence of Actinoplanes tereljensis NBRC 105297.</title>
        <authorList>
            <person name="Komaki H."/>
            <person name="Tamura T."/>
        </authorList>
    </citation>
    <scope>NUCLEOTIDE SEQUENCE</scope>
    <source>
        <strain evidence="1">NBRC 105297</strain>
    </source>
</reference>
<dbReference type="Proteomes" id="UP000623608">
    <property type="component" value="Unassembled WGS sequence"/>
</dbReference>
<protein>
    <submittedName>
        <fullName evidence="1">Uncharacterized protein</fullName>
    </submittedName>
</protein>
<proteinExistence type="predicted"/>
<name>A0A919NWS9_9ACTN</name>
<dbReference type="EMBL" id="BOMY01000054">
    <property type="protein sequence ID" value="GIF25783.1"/>
    <property type="molecule type" value="Genomic_DNA"/>
</dbReference>
<dbReference type="AlphaFoldDB" id="A0A919NWS9"/>
<gene>
    <name evidence="1" type="ORF">Ate02nite_85130</name>
</gene>
<keyword evidence="2" id="KW-1185">Reference proteome</keyword>
<evidence type="ECO:0000313" key="1">
    <source>
        <dbReference type="EMBL" id="GIF25783.1"/>
    </source>
</evidence>
<organism evidence="1 2">
    <name type="scientific">Paractinoplanes tereljensis</name>
    <dbReference type="NCBI Taxonomy" id="571912"/>
    <lineage>
        <taxon>Bacteria</taxon>
        <taxon>Bacillati</taxon>
        <taxon>Actinomycetota</taxon>
        <taxon>Actinomycetes</taxon>
        <taxon>Micromonosporales</taxon>
        <taxon>Micromonosporaceae</taxon>
        <taxon>Paractinoplanes</taxon>
    </lineage>
</organism>
<evidence type="ECO:0000313" key="2">
    <source>
        <dbReference type="Proteomes" id="UP000623608"/>
    </source>
</evidence>
<sequence length="74" mass="7469">MDGEYLTGAADDVALDELAGACHALRLDGLVVGPAGAVFTVDAVYPPGFTSVTMISLEIAATFRGPACVSLAEP</sequence>